<accession>A0A9D4U8D6</accession>
<evidence type="ECO:0000313" key="1">
    <source>
        <dbReference type="EMBL" id="KAI5063394.1"/>
    </source>
</evidence>
<keyword evidence="2" id="KW-1185">Reference proteome</keyword>
<organism evidence="1 2">
    <name type="scientific">Adiantum capillus-veneris</name>
    <name type="common">Maidenhair fern</name>
    <dbReference type="NCBI Taxonomy" id="13818"/>
    <lineage>
        <taxon>Eukaryota</taxon>
        <taxon>Viridiplantae</taxon>
        <taxon>Streptophyta</taxon>
        <taxon>Embryophyta</taxon>
        <taxon>Tracheophyta</taxon>
        <taxon>Polypodiopsida</taxon>
        <taxon>Polypodiidae</taxon>
        <taxon>Polypodiales</taxon>
        <taxon>Pteridineae</taxon>
        <taxon>Pteridaceae</taxon>
        <taxon>Vittarioideae</taxon>
        <taxon>Adiantum</taxon>
    </lineage>
</organism>
<dbReference type="PANTHER" id="PTHR39708:SF2">
    <property type="entry name" value="BLOC-1-RELATED COMPLEX SUBUNIT 6 C-TERMINAL HELIX DOMAIN-CONTAINING PROTEIN"/>
    <property type="match status" value="1"/>
</dbReference>
<sequence length="156" mass="16433">MEGEGEALSAESVRSAMEACDLDVVMALRTLEAVEKDAQGHVQEAALDAAMKGNRFINACLRLNEEMKGMTGLATQIKVLRQTVDCFDNQVARRDAQLVSVGARGGGPEPSVGVECSPRLESRARSTVGGSSANGGALVSWWVRLGLGMGGQARRA</sequence>
<reference evidence="1" key="1">
    <citation type="submission" date="2021-01" db="EMBL/GenBank/DDBJ databases">
        <title>Adiantum capillus-veneris genome.</title>
        <authorList>
            <person name="Fang Y."/>
            <person name="Liao Q."/>
        </authorList>
    </citation>
    <scope>NUCLEOTIDE SEQUENCE</scope>
    <source>
        <strain evidence="1">H3</strain>
        <tissue evidence="1">Leaf</tissue>
    </source>
</reference>
<gene>
    <name evidence="1" type="ORF">GOP47_0021941</name>
</gene>
<comment type="caution">
    <text evidence="1">The sequence shown here is derived from an EMBL/GenBank/DDBJ whole genome shotgun (WGS) entry which is preliminary data.</text>
</comment>
<dbReference type="PANTHER" id="PTHR39708">
    <property type="entry name" value="OS07G0483400 PROTEIN"/>
    <property type="match status" value="1"/>
</dbReference>
<name>A0A9D4U8D6_ADICA</name>
<dbReference type="AlphaFoldDB" id="A0A9D4U8D6"/>
<dbReference type="EMBL" id="JABFUD020000021">
    <property type="protein sequence ID" value="KAI5063394.1"/>
    <property type="molecule type" value="Genomic_DNA"/>
</dbReference>
<evidence type="ECO:0000313" key="2">
    <source>
        <dbReference type="Proteomes" id="UP000886520"/>
    </source>
</evidence>
<protein>
    <submittedName>
        <fullName evidence="1">Uncharacterized protein</fullName>
    </submittedName>
</protein>
<proteinExistence type="predicted"/>
<dbReference type="Proteomes" id="UP000886520">
    <property type="component" value="Chromosome 21"/>
</dbReference>
<dbReference type="OrthoDB" id="21270at2759"/>